<dbReference type="eggNOG" id="COG1639">
    <property type="taxonomic scope" value="Bacteria"/>
</dbReference>
<dbReference type="InterPro" id="IPR005467">
    <property type="entry name" value="His_kinase_dom"/>
</dbReference>
<dbReference type="GO" id="GO:0000155">
    <property type="term" value="F:phosphorelay sensor kinase activity"/>
    <property type="evidence" value="ECO:0007669"/>
    <property type="project" value="InterPro"/>
</dbReference>
<dbReference type="InterPro" id="IPR029016">
    <property type="entry name" value="GAF-like_dom_sf"/>
</dbReference>
<dbReference type="Proteomes" id="UP000015559">
    <property type="component" value="Chromosome"/>
</dbReference>
<dbReference type="CDD" id="cd00075">
    <property type="entry name" value="HATPase"/>
    <property type="match status" value="1"/>
</dbReference>
<dbReference type="KEGG" id="sdr:SCD_n00777"/>
<dbReference type="PANTHER" id="PTHR33525">
    <property type="match status" value="1"/>
</dbReference>
<evidence type="ECO:0000313" key="6">
    <source>
        <dbReference type="EMBL" id="BAN34619.1"/>
    </source>
</evidence>
<dbReference type="SMART" id="SM00387">
    <property type="entry name" value="HATPase_c"/>
    <property type="match status" value="1"/>
</dbReference>
<dbReference type="InterPro" id="IPR052340">
    <property type="entry name" value="RNase_Y/CdgJ"/>
</dbReference>
<gene>
    <name evidence="6" type="ORF">SCD_n00777</name>
</gene>
<dbReference type="Gene3D" id="3.30.450.40">
    <property type="match status" value="1"/>
</dbReference>
<dbReference type="CDD" id="cd00082">
    <property type="entry name" value="HisKA"/>
    <property type="match status" value="1"/>
</dbReference>
<accession>S6AJ91</accession>
<dbReference type="OrthoDB" id="9797768at2"/>
<organism evidence="6 7">
    <name type="scientific">Sulfuricella denitrificans (strain DSM 22764 / NBRC 105220 / skB26)</name>
    <dbReference type="NCBI Taxonomy" id="1163617"/>
    <lineage>
        <taxon>Bacteria</taxon>
        <taxon>Pseudomonadati</taxon>
        <taxon>Pseudomonadota</taxon>
        <taxon>Betaproteobacteria</taxon>
        <taxon>Nitrosomonadales</taxon>
        <taxon>Sulfuricellaceae</taxon>
        <taxon>Sulfuricella</taxon>
    </lineage>
</organism>
<keyword evidence="7" id="KW-1185">Reference proteome</keyword>
<keyword evidence="3" id="KW-0597">Phosphoprotein</keyword>
<dbReference type="InterPro" id="IPR013976">
    <property type="entry name" value="HDOD"/>
</dbReference>
<dbReference type="RefSeq" id="WP_009206435.1">
    <property type="nucleotide sequence ID" value="NC_022357.1"/>
</dbReference>
<dbReference type="eggNOG" id="COG3852">
    <property type="taxonomic scope" value="Bacteria"/>
</dbReference>
<dbReference type="EC" id="2.7.13.3" evidence="2"/>
<protein>
    <recommendedName>
        <fullName evidence="2">histidine kinase</fullName>
        <ecNumber evidence="2">2.7.13.3</ecNumber>
    </recommendedName>
</protein>
<dbReference type="PRINTS" id="PR00344">
    <property type="entry name" value="BCTRLSENSOR"/>
</dbReference>
<feature type="domain" description="Histidine kinase" evidence="4">
    <location>
        <begin position="497"/>
        <end position="711"/>
    </location>
</feature>
<evidence type="ECO:0000256" key="2">
    <source>
        <dbReference type="ARBA" id="ARBA00012438"/>
    </source>
</evidence>
<dbReference type="Gene3D" id="1.10.287.130">
    <property type="match status" value="1"/>
</dbReference>
<dbReference type="InterPro" id="IPR036097">
    <property type="entry name" value="HisK_dim/P_sf"/>
</dbReference>
<dbReference type="SUPFAM" id="SSF109604">
    <property type="entry name" value="HD-domain/PDEase-like"/>
    <property type="match status" value="1"/>
</dbReference>
<dbReference type="STRING" id="1163617.SCD_n00777"/>
<dbReference type="AlphaFoldDB" id="S6AJ91"/>
<feature type="domain" description="HDOD" evidence="5">
    <location>
        <begin position="17"/>
        <end position="213"/>
    </location>
</feature>
<comment type="catalytic activity">
    <reaction evidence="1">
        <text>ATP + protein L-histidine = ADP + protein N-phospho-L-histidine.</text>
        <dbReference type="EC" id="2.7.13.3"/>
    </reaction>
</comment>
<dbReference type="Pfam" id="PF02518">
    <property type="entry name" value="HATPase_c"/>
    <property type="match status" value="1"/>
</dbReference>
<keyword evidence="6" id="KW-0808">Transferase</keyword>
<dbReference type="HOGENOM" id="CLU_023354_0_0_4"/>
<dbReference type="SUPFAM" id="SSF55781">
    <property type="entry name" value="GAF domain-like"/>
    <property type="match status" value="1"/>
</dbReference>
<dbReference type="InterPro" id="IPR003661">
    <property type="entry name" value="HisK_dim/P_dom"/>
</dbReference>
<evidence type="ECO:0000259" key="5">
    <source>
        <dbReference type="PROSITE" id="PS51833"/>
    </source>
</evidence>
<dbReference type="PANTHER" id="PTHR33525:SF3">
    <property type="entry name" value="RIBONUCLEASE Y"/>
    <property type="match status" value="1"/>
</dbReference>
<dbReference type="PROSITE" id="PS50109">
    <property type="entry name" value="HIS_KIN"/>
    <property type="match status" value="1"/>
</dbReference>
<evidence type="ECO:0000259" key="4">
    <source>
        <dbReference type="PROSITE" id="PS50109"/>
    </source>
</evidence>
<dbReference type="Gene3D" id="1.10.3210.10">
    <property type="entry name" value="Hypothetical protein af1432"/>
    <property type="match status" value="1"/>
</dbReference>
<sequence>MAPVASPLIQSLETSSLPSLPHVLLRVLDACNSNETSFSAIAEIINKDAALSSKVIGASSSALYGKPNKITAFEQKLVMLGLDMVRTIAISSSVYQVFSNISSSSPEFDMKSFWGRSLTSATLAKLIAQETDYPHPEEAYLTGLLLDVGQLVLWSNFPKQYAMLSVGVVDDLQLMQRETEEIGSNHCEVGAWLAGSWHLNSFMADAVLYHHVLASRVADAHPLIRIAHVANSMSLVNPDDEEMLADGAALLGITPADSRRMIAKARELVTKIALSLEIEIDIGTGEDGATPEKPDQDKFHQKKMQLALEVRDIALVDGIVLGVTAAPPSLDGILLAIQRSLHILFGFQNIIFFLRDRESGALHGKSLAWQHDLVNEMVIPPKRGNSIVTDVLFVRSAYSSFVSGDNGTLTVLDDQIARLMQAEGFYCQPLISQDTLVGTMLFGLAKVQLPHVEKQRKLISMFAQQASQTLAAWHVDNEQVQRTEFEVMTASRAKARQVVHEANNPLSIIKNYIKLLSVKLPQEDTVQGDLAIIREEIDRVTKIIRQVTEVTEVYASPLEELNVNSVIQDLYKIFFESLFAQHQITAQTQLDPSLPSIVADRDKLKQVLINLMKNAAESMQEGGLLLISTRGKIIRDGNEYIEISLVDNGPGIPKHIMADLFKPVTSTKGKGHAGLGLLIVKNLVDELKGRIFCQSNEISGTAFQILLPVPAKVVLMDR</sequence>
<evidence type="ECO:0000313" key="7">
    <source>
        <dbReference type="Proteomes" id="UP000015559"/>
    </source>
</evidence>
<keyword evidence="6" id="KW-0418">Kinase</keyword>
<dbReference type="SUPFAM" id="SSF47384">
    <property type="entry name" value="Homodimeric domain of signal transducing histidine kinase"/>
    <property type="match status" value="1"/>
</dbReference>
<name>S6AJ91_SULDS</name>
<dbReference type="PROSITE" id="PS51833">
    <property type="entry name" value="HDOD"/>
    <property type="match status" value="1"/>
</dbReference>
<dbReference type="InterPro" id="IPR003594">
    <property type="entry name" value="HATPase_dom"/>
</dbReference>
<dbReference type="Gene3D" id="3.30.565.10">
    <property type="entry name" value="Histidine kinase-like ATPase, C-terminal domain"/>
    <property type="match status" value="1"/>
</dbReference>
<reference evidence="6 7" key="1">
    <citation type="journal article" date="2012" name="Appl. Environ. Microbiol.">
        <title>Draft genome sequence of a psychrotolerant sulfur-oxidizing bacterium, Sulfuricella denitrificans skB26, and proteomic insights into cold adaptation.</title>
        <authorList>
            <person name="Watanabe T."/>
            <person name="Kojima H."/>
            <person name="Fukui M."/>
        </authorList>
    </citation>
    <scope>NUCLEOTIDE SEQUENCE [LARGE SCALE GENOMIC DNA]</scope>
    <source>
        <strain evidence="7">skB26</strain>
    </source>
</reference>
<evidence type="ECO:0000256" key="3">
    <source>
        <dbReference type="ARBA" id="ARBA00022553"/>
    </source>
</evidence>
<dbReference type="SUPFAM" id="SSF55874">
    <property type="entry name" value="ATPase domain of HSP90 chaperone/DNA topoisomerase II/histidine kinase"/>
    <property type="match status" value="1"/>
</dbReference>
<dbReference type="Pfam" id="PF08668">
    <property type="entry name" value="HDOD"/>
    <property type="match status" value="1"/>
</dbReference>
<evidence type="ECO:0000256" key="1">
    <source>
        <dbReference type="ARBA" id="ARBA00000085"/>
    </source>
</evidence>
<dbReference type="EMBL" id="AP013066">
    <property type="protein sequence ID" value="BAN34619.1"/>
    <property type="molecule type" value="Genomic_DNA"/>
</dbReference>
<dbReference type="InterPro" id="IPR036890">
    <property type="entry name" value="HATPase_C_sf"/>
</dbReference>
<proteinExistence type="predicted"/>
<dbReference type="InterPro" id="IPR004358">
    <property type="entry name" value="Sig_transdc_His_kin-like_C"/>
</dbReference>